<reference evidence="2" key="1">
    <citation type="submission" date="2023-01" db="EMBL/GenBank/DDBJ databases">
        <title>Xenophilus mangrovi sp. nov., isolated from soil of Mangrove nature reserve.</title>
        <authorList>
            <person name="Xu S."/>
            <person name="Liu Z."/>
            <person name="Xu Y."/>
        </authorList>
    </citation>
    <scope>NUCLEOTIDE SEQUENCE</scope>
    <source>
        <strain evidence="2">YW8</strain>
    </source>
</reference>
<keyword evidence="3" id="KW-1185">Reference proteome</keyword>
<dbReference type="Proteomes" id="UP001212602">
    <property type="component" value="Unassembled WGS sequence"/>
</dbReference>
<gene>
    <name evidence="2" type="ORF">PGB34_21255</name>
</gene>
<dbReference type="Pfam" id="PF05597">
    <property type="entry name" value="Phasin"/>
    <property type="match status" value="1"/>
</dbReference>
<sequence>MVTRSSDDKPARRKAPAAPRAAAGKAAAAPAPERPRSSTGTARQRAAAADACPPVADPAAGSGSFWRAGLRALDSVRHDVQRRQATVIETLLGIPAAAGTQAQRGLAGLPGLDAFGLRKFEDVFDQRVAAALERLGMPTREELEALHHKLDQVLARLEQMDVVPEPAAAPAASPARKPRKPRARPAKG</sequence>
<feature type="compositionally biased region" description="Low complexity" evidence="1">
    <location>
        <begin position="166"/>
        <end position="175"/>
    </location>
</feature>
<accession>A0AAE3NA55</accession>
<evidence type="ECO:0000313" key="3">
    <source>
        <dbReference type="Proteomes" id="UP001212602"/>
    </source>
</evidence>
<feature type="compositionally biased region" description="Basic residues" evidence="1">
    <location>
        <begin position="176"/>
        <end position="188"/>
    </location>
</feature>
<comment type="caution">
    <text evidence="2">The sequence shown here is derived from an EMBL/GenBank/DDBJ whole genome shotgun (WGS) entry which is preliminary data.</text>
</comment>
<dbReference type="RefSeq" id="WP_271430106.1">
    <property type="nucleotide sequence ID" value="NZ_JAQIPB010000012.1"/>
</dbReference>
<organism evidence="2 3">
    <name type="scientific">Xenophilus arseniciresistens</name>
    <dbReference type="NCBI Taxonomy" id="1283306"/>
    <lineage>
        <taxon>Bacteria</taxon>
        <taxon>Pseudomonadati</taxon>
        <taxon>Pseudomonadota</taxon>
        <taxon>Betaproteobacteria</taxon>
        <taxon>Burkholderiales</taxon>
        <taxon>Comamonadaceae</taxon>
        <taxon>Xenophilus</taxon>
    </lineage>
</organism>
<dbReference type="EMBL" id="JAQIPB010000012">
    <property type="protein sequence ID" value="MDA7418905.1"/>
    <property type="molecule type" value="Genomic_DNA"/>
</dbReference>
<protein>
    <submittedName>
        <fullName evidence="2">Phasin family protein</fullName>
    </submittedName>
</protein>
<feature type="region of interest" description="Disordered" evidence="1">
    <location>
        <begin position="165"/>
        <end position="188"/>
    </location>
</feature>
<feature type="compositionally biased region" description="Low complexity" evidence="1">
    <location>
        <begin position="46"/>
        <end position="59"/>
    </location>
</feature>
<proteinExistence type="predicted"/>
<name>A0AAE3NA55_9BURK</name>
<evidence type="ECO:0000256" key="1">
    <source>
        <dbReference type="SAM" id="MobiDB-lite"/>
    </source>
</evidence>
<dbReference type="AlphaFoldDB" id="A0AAE3NA55"/>
<evidence type="ECO:0000313" key="2">
    <source>
        <dbReference type="EMBL" id="MDA7418905.1"/>
    </source>
</evidence>
<feature type="region of interest" description="Disordered" evidence="1">
    <location>
        <begin position="1"/>
        <end position="59"/>
    </location>
</feature>
<feature type="compositionally biased region" description="Basic and acidic residues" evidence="1">
    <location>
        <begin position="1"/>
        <end position="10"/>
    </location>
</feature>
<dbReference type="InterPro" id="IPR008769">
    <property type="entry name" value="PhaF_PhaI"/>
</dbReference>
<feature type="compositionally biased region" description="Low complexity" evidence="1">
    <location>
        <begin position="16"/>
        <end position="31"/>
    </location>
</feature>